<sequence length="229" mass="26921">MIIIFDLDDTLYNERMYVEGGLRSVASFGAERFGWDREVSFNFMLDILDREGRGSIFDKWLAINGRYSKTLVGECVRIYRHHSPQLQLCPEAVELLPLLSKYPLYLVTDGHKIVQQKKIQSLNLSPFFRHMFITHCYGIRHAKPSTYCFAKIREREKCQWHQMVYIGDNPAKDFVNLKPLGVHTVRVLTGVHRKTQAQPDYEAHQIIENLRYFYPLLKNLEQCHKMPSK</sequence>
<dbReference type="GO" id="GO:0016787">
    <property type="term" value="F:hydrolase activity"/>
    <property type="evidence" value="ECO:0007669"/>
    <property type="project" value="UniProtKB-KW"/>
</dbReference>
<dbReference type="PANTHER" id="PTHR46470">
    <property type="entry name" value="N-ACYLNEURAMINATE-9-PHOSPHATASE"/>
    <property type="match status" value="1"/>
</dbReference>
<dbReference type="SFLD" id="SFLDS00003">
    <property type="entry name" value="Haloacid_Dehalogenase"/>
    <property type="match status" value="1"/>
</dbReference>
<dbReference type="SUPFAM" id="SSF56784">
    <property type="entry name" value="HAD-like"/>
    <property type="match status" value="1"/>
</dbReference>
<accession>A0ABR8EF82</accession>
<keyword evidence="4" id="KW-0460">Magnesium</keyword>
<dbReference type="InterPro" id="IPR036412">
    <property type="entry name" value="HAD-like_sf"/>
</dbReference>
<dbReference type="EMBL" id="JACJSK010000018">
    <property type="protein sequence ID" value="MBD2544977.1"/>
    <property type="molecule type" value="Genomic_DNA"/>
</dbReference>
<comment type="cofactor">
    <cofactor evidence="1">
        <name>Mg(2+)</name>
        <dbReference type="ChEBI" id="CHEBI:18420"/>
    </cofactor>
</comment>
<reference evidence="5 6" key="1">
    <citation type="journal article" date="2020" name="ISME J.">
        <title>Comparative genomics reveals insights into cyanobacterial evolution and habitat adaptation.</title>
        <authorList>
            <person name="Chen M.Y."/>
            <person name="Teng W.K."/>
            <person name="Zhao L."/>
            <person name="Hu C.X."/>
            <person name="Zhou Y.K."/>
            <person name="Han B.P."/>
            <person name="Song L.R."/>
            <person name="Shu W.S."/>
        </authorList>
    </citation>
    <scope>NUCLEOTIDE SEQUENCE [LARGE SCALE GENOMIC DNA]</scope>
    <source>
        <strain evidence="5 6">FACHB-1370</strain>
    </source>
</reference>
<gene>
    <name evidence="5" type="ORF">H6G72_14260</name>
</gene>
<evidence type="ECO:0000313" key="6">
    <source>
        <dbReference type="Proteomes" id="UP000641954"/>
    </source>
</evidence>
<dbReference type="RefSeq" id="WP_190878799.1">
    <property type="nucleotide sequence ID" value="NZ_JACJSK010000018.1"/>
</dbReference>
<dbReference type="Proteomes" id="UP000641954">
    <property type="component" value="Unassembled WGS sequence"/>
</dbReference>
<evidence type="ECO:0000313" key="5">
    <source>
        <dbReference type="EMBL" id="MBD2544977.1"/>
    </source>
</evidence>
<dbReference type="InterPro" id="IPR006439">
    <property type="entry name" value="HAD-SF_hydro_IA"/>
</dbReference>
<evidence type="ECO:0000256" key="3">
    <source>
        <dbReference type="ARBA" id="ARBA00022801"/>
    </source>
</evidence>
<organism evidence="5 6">
    <name type="scientific">Planktothricoides raciborskii FACHB-1370</name>
    <dbReference type="NCBI Taxonomy" id="2949576"/>
    <lineage>
        <taxon>Bacteria</taxon>
        <taxon>Bacillati</taxon>
        <taxon>Cyanobacteriota</taxon>
        <taxon>Cyanophyceae</taxon>
        <taxon>Oscillatoriophycideae</taxon>
        <taxon>Oscillatoriales</taxon>
        <taxon>Oscillatoriaceae</taxon>
        <taxon>Planktothricoides</taxon>
    </lineage>
</organism>
<dbReference type="Gene3D" id="3.40.50.1000">
    <property type="entry name" value="HAD superfamily/HAD-like"/>
    <property type="match status" value="1"/>
</dbReference>
<keyword evidence="6" id="KW-1185">Reference proteome</keyword>
<keyword evidence="3 5" id="KW-0378">Hydrolase</keyword>
<dbReference type="InterPro" id="IPR051400">
    <property type="entry name" value="HAD-like_hydrolase"/>
</dbReference>
<comment type="caution">
    <text evidence="5">The sequence shown here is derived from an EMBL/GenBank/DDBJ whole genome shotgun (WGS) entry which is preliminary data.</text>
</comment>
<dbReference type="InterPro" id="IPR023214">
    <property type="entry name" value="HAD_sf"/>
</dbReference>
<keyword evidence="2" id="KW-0479">Metal-binding</keyword>
<name>A0ABR8EF82_9CYAN</name>
<proteinExistence type="predicted"/>
<dbReference type="Pfam" id="PF00702">
    <property type="entry name" value="Hydrolase"/>
    <property type="match status" value="1"/>
</dbReference>
<evidence type="ECO:0000256" key="4">
    <source>
        <dbReference type="ARBA" id="ARBA00022842"/>
    </source>
</evidence>
<evidence type="ECO:0000256" key="2">
    <source>
        <dbReference type="ARBA" id="ARBA00022723"/>
    </source>
</evidence>
<dbReference type="SFLD" id="SFLDG01129">
    <property type="entry name" value="C1.5:_HAD__Beta-PGM__Phosphata"/>
    <property type="match status" value="1"/>
</dbReference>
<dbReference type="NCBIfam" id="TIGR01549">
    <property type="entry name" value="HAD-SF-IA-v1"/>
    <property type="match status" value="1"/>
</dbReference>
<protein>
    <submittedName>
        <fullName evidence="5">HAD family hydrolase</fullName>
    </submittedName>
</protein>
<evidence type="ECO:0000256" key="1">
    <source>
        <dbReference type="ARBA" id="ARBA00001946"/>
    </source>
</evidence>
<dbReference type="Gene3D" id="1.10.150.520">
    <property type="match status" value="1"/>
</dbReference>
<dbReference type="PANTHER" id="PTHR46470:SF2">
    <property type="entry name" value="GLYCERALDEHYDE 3-PHOSPHATE PHOSPHATASE"/>
    <property type="match status" value="1"/>
</dbReference>